<reference evidence="1 2" key="1">
    <citation type="submission" date="2012-11" db="EMBL/GenBank/DDBJ databases">
        <title>Whole genome sequence of Acidocella aminolytica 101 = DSM 11237.</title>
        <authorList>
            <person name="Azuma Y."/>
            <person name="Higashiura N."/>
            <person name="Hirakawa H."/>
            <person name="Matsushita K."/>
        </authorList>
    </citation>
    <scope>NUCLEOTIDE SEQUENCE [LARGE SCALE GENOMIC DNA]</scope>
    <source>
        <strain evidence="2">101 / DSM 11237</strain>
    </source>
</reference>
<dbReference type="EMBL" id="BANC01000064">
    <property type="protein sequence ID" value="GAN80963.1"/>
    <property type="molecule type" value="Genomic_DNA"/>
</dbReference>
<comment type="caution">
    <text evidence="1">The sequence shown here is derived from an EMBL/GenBank/DDBJ whole genome shotgun (WGS) entry which is preliminary data.</text>
</comment>
<accession>A0A0D6PIC7</accession>
<protein>
    <submittedName>
        <fullName evidence="1">Uncharacterized protein</fullName>
    </submittedName>
</protein>
<dbReference type="Proteomes" id="UP000032668">
    <property type="component" value="Unassembled WGS sequence"/>
</dbReference>
<sequence length="73" mass="8078">MEEIGFKRVGKRLRKCGFVSVSQMCRAGYQVDEGILSEKIFVIVAAAFCLKDKKGKCGSVAVVNRFCNGTSRR</sequence>
<evidence type="ECO:0000313" key="2">
    <source>
        <dbReference type="Proteomes" id="UP000032668"/>
    </source>
</evidence>
<dbReference type="AlphaFoldDB" id="A0A0D6PIC7"/>
<proteinExistence type="predicted"/>
<name>A0A0D6PIC7_9PROT</name>
<evidence type="ECO:0000313" key="1">
    <source>
        <dbReference type="EMBL" id="GAN80963.1"/>
    </source>
</evidence>
<gene>
    <name evidence="1" type="ORF">Aam_066_027</name>
</gene>
<organism evidence="1 2">
    <name type="scientific">Acidocella aminolytica 101 = DSM 11237</name>
    <dbReference type="NCBI Taxonomy" id="1120923"/>
    <lineage>
        <taxon>Bacteria</taxon>
        <taxon>Pseudomonadati</taxon>
        <taxon>Pseudomonadota</taxon>
        <taxon>Alphaproteobacteria</taxon>
        <taxon>Acetobacterales</taxon>
        <taxon>Acidocellaceae</taxon>
        <taxon>Acidocella</taxon>
    </lineage>
</organism>
<keyword evidence="2" id="KW-1185">Reference proteome</keyword>